<evidence type="ECO:0000313" key="8">
    <source>
        <dbReference type="EMBL" id="SEJ25487.1"/>
    </source>
</evidence>
<evidence type="ECO:0000256" key="6">
    <source>
        <dbReference type="ARBA" id="ARBA00022840"/>
    </source>
</evidence>
<dbReference type="InterPro" id="IPR035965">
    <property type="entry name" value="PAS-like_dom_sf"/>
</dbReference>
<evidence type="ECO:0000256" key="5">
    <source>
        <dbReference type="ARBA" id="ARBA00022777"/>
    </source>
</evidence>
<feature type="domain" description="Histidine kinase" evidence="7">
    <location>
        <begin position="134"/>
        <end position="340"/>
    </location>
</feature>
<dbReference type="RefSeq" id="WP_089673633.1">
    <property type="nucleotide sequence ID" value="NZ_CP024845.1"/>
</dbReference>
<dbReference type="GeneID" id="35002372"/>
<dbReference type="SUPFAM" id="SSF55785">
    <property type="entry name" value="PYP-like sensor domain (PAS domain)"/>
    <property type="match status" value="1"/>
</dbReference>
<dbReference type="InterPro" id="IPR005467">
    <property type="entry name" value="His_kinase_dom"/>
</dbReference>
<dbReference type="STRING" id="1073996.SAMN05444271_13613"/>
<dbReference type="InterPro" id="IPR004358">
    <property type="entry name" value="Sig_transdc_His_kin-like_C"/>
</dbReference>
<dbReference type="PANTHER" id="PTHR44936">
    <property type="entry name" value="SENSOR PROTEIN CREC"/>
    <property type="match status" value="1"/>
</dbReference>
<name>A0A1H6XFN0_9EURY</name>
<dbReference type="SMART" id="SM00387">
    <property type="entry name" value="HATPase_c"/>
    <property type="match status" value="1"/>
</dbReference>
<accession>A0A1H6XFN0</accession>
<sequence>MTAQQLTTTTNHFESLFNQLNDPTVEFKLEDDEPIIVQANAAFREVFCADESVTGLPLNELIVPDDQRDEAKTFDQRTADGKPNRAVIERMTSNGPRKFLYRGVPTGEEHGFAIYSDITDKLRRERYLDVLQRVLRHNLRNDVNIITAYSKHAVESAENEQTREALESVIETADSLTQLCSEANTIRKVLDEPTSVEPIDLHAVIETVEKDCRERFSEADITVDCPRGLTVAADKRLQIVVDSLLDNAIRHNTSAIPKAIISANVDDGMIELIVADNGPGIPQTERQIVTESMDVSPLKHGSGLGLWLVKWLTERYGGSLEIEIPEDFGTAVRLRLPRSS</sequence>
<evidence type="ECO:0000256" key="3">
    <source>
        <dbReference type="ARBA" id="ARBA00022679"/>
    </source>
</evidence>
<dbReference type="EMBL" id="FNYR01000036">
    <property type="protein sequence ID" value="SEJ25487.1"/>
    <property type="molecule type" value="Genomic_DNA"/>
</dbReference>
<dbReference type="GO" id="GO:0004673">
    <property type="term" value="F:protein histidine kinase activity"/>
    <property type="evidence" value="ECO:0007669"/>
    <property type="project" value="UniProtKB-EC"/>
</dbReference>
<dbReference type="Proteomes" id="UP000198888">
    <property type="component" value="Unassembled WGS sequence"/>
</dbReference>
<reference evidence="8 9" key="1">
    <citation type="submission" date="2016-10" db="EMBL/GenBank/DDBJ databases">
        <authorList>
            <person name="de Groot N.N."/>
        </authorList>
    </citation>
    <scope>NUCLEOTIDE SEQUENCE [LARGE SCALE GENOMIC DNA]</scope>
    <source>
        <strain evidence="8 9">DSM 22187</strain>
    </source>
</reference>
<keyword evidence="4" id="KW-0547">Nucleotide-binding</keyword>
<keyword evidence="5" id="KW-0418">Kinase</keyword>
<dbReference type="Pfam" id="PF02518">
    <property type="entry name" value="HATPase_c"/>
    <property type="match status" value="1"/>
</dbReference>
<dbReference type="KEGG" id="hae:halTADL_1579"/>
<dbReference type="Pfam" id="PF08448">
    <property type="entry name" value="PAS_4"/>
    <property type="match status" value="1"/>
</dbReference>
<keyword evidence="9" id="KW-1185">Reference proteome</keyword>
<evidence type="ECO:0000259" key="7">
    <source>
        <dbReference type="PROSITE" id="PS50109"/>
    </source>
</evidence>
<dbReference type="PRINTS" id="PR00344">
    <property type="entry name" value="BCTRLSENSOR"/>
</dbReference>
<dbReference type="AlphaFoldDB" id="A0A1H6XFN0"/>
<keyword evidence="3" id="KW-0808">Transferase</keyword>
<dbReference type="PANTHER" id="PTHR44936:SF10">
    <property type="entry name" value="SENSOR PROTEIN RSTB"/>
    <property type="match status" value="1"/>
</dbReference>
<dbReference type="InterPro" id="IPR050980">
    <property type="entry name" value="2C_sensor_his_kinase"/>
</dbReference>
<dbReference type="InterPro" id="IPR013656">
    <property type="entry name" value="PAS_4"/>
</dbReference>
<accession>A0A2H4Q1T5</accession>
<dbReference type="GO" id="GO:0005524">
    <property type="term" value="F:ATP binding"/>
    <property type="evidence" value="ECO:0007669"/>
    <property type="project" value="UniProtKB-KW"/>
</dbReference>
<dbReference type="InterPro" id="IPR003594">
    <property type="entry name" value="HATPase_dom"/>
</dbReference>
<dbReference type="SUPFAM" id="SSF55874">
    <property type="entry name" value="ATPase domain of HSP90 chaperone/DNA topoisomerase II/histidine kinase"/>
    <property type="match status" value="1"/>
</dbReference>
<dbReference type="CDD" id="cd00075">
    <property type="entry name" value="HATPase"/>
    <property type="match status" value="1"/>
</dbReference>
<gene>
    <name evidence="8" type="ORF">SAMN05444271_13613</name>
</gene>
<dbReference type="Gene3D" id="3.30.565.10">
    <property type="entry name" value="Histidine kinase-like ATPase, C-terminal domain"/>
    <property type="match status" value="1"/>
</dbReference>
<comment type="catalytic activity">
    <reaction evidence="1">
        <text>ATP + protein L-histidine = ADP + protein N-phospho-L-histidine.</text>
        <dbReference type="EC" id="2.7.13.3"/>
    </reaction>
</comment>
<dbReference type="Gene3D" id="3.30.450.20">
    <property type="entry name" value="PAS domain"/>
    <property type="match status" value="1"/>
</dbReference>
<keyword evidence="6" id="KW-0067">ATP-binding</keyword>
<evidence type="ECO:0000256" key="4">
    <source>
        <dbReference type="ARBA" id="ARBA00022741"/>
    </source>
</evidence>
<evidence type="ECO:0000313" key="9">
    <source>
        <dbReference type="Proteomes" id="UP000198888"/>
    </source>
</evidence>
<proteinExistence type="predicted"/>
<dbReference type="PROSITE" id="PS50109">
    <property type="entry name" value="HIS_KIN"/>
    <property type="match status" value="1"/>
</dbReference>
<protein>
    <recommendedName>
        <fullName evidence="2">histidine kinase</fullName>
        <ecNumber evidence="2">2.7.13.3</ecNumber>
    </recommendedName>
</protein>
<evidence type="ECO:0000256" key="2">
    <source>
        <dbReference type="ARBA" id="ARBA00012438"/>
    </source>
</evidence>
<dbReference type="EC" id="2.7.13.3" evidence="2"/>
<dbReference type="InterPro" id="IPR036890">
    <property type="entry name" value="HATPase_C_sf"/>
</dbReference>
<organism evidence="8 9">
    <name type="scientific">Halohasta litchfieldiae</name>
    <dbReference type="NCBI Taxonomy" id="1073996"/>
    <lineage>
        <taxon>Archaea</taxon>
        <taxon>Methanobacteriati</taxon>
        <taxon>Methanobacteriota</taxon>
        <taxon>Stenosarchaea group</taxon>
        <taxon>Halobacteria</taxon>
        <taxon>Halobacteriales</taxon>
        <taxon>Haloferacaceae</taxon>
        <taxon>Halohasta</taxon>
    </lineage>
</organism>
<evidence type="ECO:0000256" key="1">
    <source>
        <dbReference type="ARBA" id="ARBA00000085"/>
    </source>
</evidence>